<dbReference type="Proteomes" id="UP000196531">
    <property type="component" value="Unassembled WGS sequence"/>
</dbReference>
<organism evidence="2 3">
    <name type="scientific">Halobacteriovorax marinus</name>
    <dbReference type="NCBI Taxonomy" id="97084"/>
    <lineage>
        <taxon>Bacteria</taxon>
        <taxon>Pseudomonadati</taxon>
        <taxon>Bdellovibrionota</taxon>
        <taxon>Bacteriovoracia</taxon>
        <taxon>Bacteriovoracales</taxon>
        <taxon>Halobacteriovoraceae</taxon>
        <taxon>Halobacteriovorax</taxon>
    </lineage>
</organism>
<dbReference type="EMBL" id="MAAO01000008">
    <property type="protein sequence ID" value="OUR95310.1"/>
    <property type="molecule type" value="Genomic_DNA"/>
</dbReference>
<accession>A0A1Y5F9T2</accession>
<evidence type="ECO:0000256" key="1">
    <source>
        <dbReference type="SAM" id="Phobius"/>
    </source>
</evidence>
<comment type="caution">
    <text evidence="2">The sequence shown here is derived from an EMBL/GenBank/DDBJ whole genome shotgun (WGS) entry which is preliminary data.</text>
</comment>
<keyword evidence="1" id="KW-0812">Transmembrane</keyword>
<reference evidence="3" key="1">
    <citation type="journal article" date="2017" name="Proc. Natl. Acad. Sci. U.S.A.">
        <title>Simulation of Deepwater Horizon oil plume reveals substrate specialization within a complex community of hydrocarbon-degraders.</title>
        <authorList>
            <person name="Hu P."/>
            <person name="Dubinsky E.A."/>
            <person name="Probst A.J."/>
            <person name="Wang J."/>
            <person name="Sieber C.M.K."/>
            <person name="Tom L.M."/>
            <person name="Gardinali P."/>
            <person name="Banfield J.F."/>
            <person name="Atlas R.M."/>
            <person name="Andersen G.L."/>
        </authorList>
    </citation>
    <scope>NUCLEOTIDE SEQUENCE [LARGE SCALE GENOMIC DNA]</scope>
</reference>
<keyword evidence="1" id="KW-1133">Transmembrane helix</keyword>
<evidence type="ECO:0000313" key="2">
    <source>
        <dbReference type="EMBL" id="OUR95310.1"/>
    </source>
</evidence>
<name>A0A1Y5F9T2_9BACT</name>
<dbReference type="AlphaFoldDB" id="A0A1Y5F9T2"/>
<evidence type="ECO:0000313" key="3">
    <source>
        <dbReference type="Proteomes" id="UP000196531"/>
    </source>
</evidence>
<evidence type="ECO:0008006" key="4">
    <source>
        <dbReference type="Google" id="ProtNLM"/>
    </source>
</evidence>
<feature type="transmembrane region" description="Helical" evidence="1">
    <location>
        <begin position="12"/>
        <end position="33"/>
    </location>
</feature>
<protein>
    <recommendedName>
        <fullName evidence="4">Flp family type IVb pilin</fullName>
    </recommendedName>
</protein>
<keyword evidence="1" id="KW-0472">Membrane</keyword>
<proteinExistence type="predicted"/>
<gene>
    <name evidence="2" type="ORF">A9Q84_15845</name>
</gene>
<sequence>MSLVKNENGQTAVEYILLLAVMVAIMTSILATVRTRILGDSANCTPASRSVICNFERTLNVQDLRRFTIKR</sequence>